<keyword evidence="3" id="KW-1185">Reference proteome</keyword>
<keyword evidence="1" id="KW-0472">Membrane</keyword>
<evidence type="ECO:0000313" key="3">
    <source>
        <dbReference type="Proteomes" id="UP000813444"/>
    </source>
</evidence>
<organism evidence="2 3">
    <name type="scientific">Stachybotrys elegans</name>
    <dbReference type="NCBI Taxonomy" id="80388"/>
    <lineage>
        <taxon>Eukaryota</taxon>
        <taxon>Fungi</taxon>
        <taxon>Dikarya</taxon>
        <taxon>Ascomycota</taxon>
        <taxon>Pezizomycotina</taxon>
        <taxon>Sordariomycetes</taxon>
        <taxon>Hypocreomycetidae</taxon>
        <taxon>Hypocreales</taxon>
        <taxon>Stachybotryaceae</taxon>
        <taxon>Stachybotrys</taxon>
    </lineage>
</organism>
<name>A0A8K0WQD5_9HYPO</name>
<reference evidence="2" key="1">
    <citation type="journal article" date="2021" name="Nat. Commun.">
        <title>Genetic determinants of endophytism in the Arabidopsis root mycobiome.</title>
        <authorList>
            <person name="Mesny F."/>
            <person name="Miyauchi S."/>
            <person name="Thiergart T."/>
            <person name="Pickel B."/>
            <person name="Atanasova L."/>
            <person name="Karlsson M."/>
            <person name="Huettel B."/>
            <person name="Barry K.W."/>
            <person name="Haridas S."/>
            <person name="Chen C."/>
            <person name="Bauer D."/>
            <person name="Andreopoulos W."/>
            <person name="Pangilinan J."/>
            <person name="LaButti K."/>
            <person name="Riley R."/>
            <person name="Lipzen A."/>
            <person name="Clum A."/>
            <person name="Drula E."/>
            <person name="Henrissat B."/>
            <person name="Kohler A."/>
            <person name="Grigoriev I.V."/>
            <person name="Martin F.M."/>
            <person name="Hacquard S."/>
        </authorList>
    </citation>
    <scope>NUCLEOTIDE SEQUENCE</scope>
    <source>
        <strain evidence="2">MPI-CAGE-CH-0235</strain>
    </source>
</reference>
<evidence type="ECO:0000256" key="1">
    <source>
        <dbReference type="SAM" id="Phobius"/>
    </source>
</evidence>
<keyword evidence="1" id="KW-0812">Transmembrane</keyword>
<dbReference type="AlphaFoldDB" id="A0A8K0WQD5"/>
<dbReference type="Proteomes" id="UP000813444">
    <property type="component" value="Unassembled WGS sequence"/>
</dbReference>
<dbReference type="EMBL" id="JAGPNK010000008">
    <property type="protein sequence ID" value="KAH7316712.1"/>
    <property type="molecule type" value="Genomic_DNA"/>
</dbReference>
<gene>
    <name evidence="2" type="ORF">B0I35DRAFT_433808</name>
</gene>
<feature type="transmembrane region" description="Helical" evidence="1">
    <location>
        <begin position="13"/>
        <end position="31"/>
    </location>
</feature>
<sequence length="63" mass="7391">MCHTQGNQTRLRIVFFPLPLYSALCIWLFGLKHAFWRKEKPRALALGFNPRMQVLLTCKGLCR</sequence>
<comment type="caution">
    <text evidence="2">The sequence shown here is derived from an EMBL/GenBank/DDBJ whole genome shotgun (WGS) entry which is preliminary data.</text>
</comment>
<keyword evidence="1" id="KW-1133">Transmembrane helix</keyword>
<evidence type="ECO:0000313" key="2">
    <source>
        <dbReference type="EMBL" id="KAH7316712.1"/>
    </source>
</evidence>
<protein>
    <submittedName>
        <fullName evidence="2">Uncharacterized protein</fullName>
    </submittedName>
</protein>
<accession>A0A8K0WQD5</accession>
<proteinExistence type="predicted"/>